<protein>
    <submittedName>
        <fullName evidence="1">Uncharacterized protein</fullName>
    </submittedName>
</protein>
<evidence type="ECO:0000313" key="1">
    <source>
        <dbReference type="EMBL" id="QPL55304.1"/>
    </source>
</evidence>
<dbReference type="RefSeq" id="WP_193246900.1">
    <property type="nucleotide sequence ID" value="NZ_CP065217.1"/>
</dbReference>
<accession>A0AAJ4IE88</accession>
<dbReference type="Proteomes" id="UP000594435">
    <property type="component" value="Chromosome 1"/>
</dbReference>
<evidence type="ECO:0000313" key="2">
    <source>
        <dbReference type="Proteomes" id="UP000594435"/>
    </source>
</evidence>
<reference evidence="1 2" key="1">
    <citation type="submission" date="2020-11" db="EMBL/GenBank/DDBJ databases">
        <title>Complete and Circularized Genome Assembly of a human isolate of Vibrio navarrensis biotype pommerensis with MiSeq and MinION Sequence Data.</title>
        <authorList>
            <person name="Schwartz K."/>
            <person name="Borowiak M."/>
            <person name="Deneke C."/>
            <person name="Balau V."/>
            <person name="Metelmann C."/>
            <person name="Strauch E."/>
        </authorList>
    </citation>
    <scope>NUCLEOTIDE SEQUENCE [LARGE SCALE GENOMIC DNA]</scope>
    <source>
        <strain evidence="1 2">20-VB00237</strain>
    </source>
</reference>
<gene>
    <name evidence="1" type="ORF">I3X05_06725</name>
</gene>
<dbReference type="EMBL" id="CP065217">
    <property type="protein sequence ID" value="QPL55304.1"/>
    <property type="molecule type" value="Genomic_DNA"/>
</dbReference>
<dbReference type="AlphaFoldDB" id="A0AAJ4IE88"/>
<sequence length="62" mass="6939">MKDELQKIRTIAPVRCGGKSLPLKTELEVGKDLKLSEARSLVSLRKAEWVVSETEEPEDGDE</sequence>
<organism evidence="1 2">
    <name type="scientific">Vibrio navarrensis</name>
    <dbReference type="NCBI Taxonomy" id="29495"/>
    <lineage>
        <taxon>Bacteria</taxon>
        <taxon>Pseudomonadati</taxon>
        <taxon>Pseudomonadota</taxon>
        <taxon>Gammaproteobacteria</taxon>
        <taxon>Vibrionales</taxon>
        <taxon>Vibrionaceae</taxon>
        <taxon>Vibrio</taxon>
    </lineage>
</organism>
<name>A0AAJ4IE88_9VIBR</name>
<proteinExistence type="predicted"/>